<comment type="caution">
    <text evidence="1">The sequence shown here is derived from an EMBL/GenBank/DDBJ whole genome shotgun (WGS) entry which is preliminary data.</text>
</comment>
<evidence type="ECO:0008006" key="3">
    <source>
        <dbReference type="Google" id="ProtNLM"/>
    </source>
</evidence>
<dbReference type="RefSeq" id="WP_284192762.1">
    <property type="nucleotide sequence ID" value="NZ_BSPW01000059.1"/>
</dbReference>
<protein>
    <recommendedName>
        <fullName evidence="3">Transcriptional regulator</fullName>
    </recommendedName>
</protein>
<sequence>MKFEEHLVFLIKDRKKTPWGKSLGFTSPSITAMFNGHTPGPEFLNAIRRAENVNLNWLLTGEGSPYIVEHFSTAETLRNHVCAMLQDEPWNGYVLAHHETACIILTQPGQYEFKGKWIDYSIIHVLVGPGDEALLNTLDDYNRHHGRLFIPDMTEQDKESLINGNIGTYQLLHQASPILTTDGALSDISELTFKSGTRLDNPIDVSTMRAVVQLVDECEEKLNTKLNSNQRARVITAVYRQAERLELSEEDIQAAIETSFDVLSG</sequence>
<dbReference type="Gene3D" id="1.10.260.40">
    <property type="entry name" value="lambda repressor-like DNA-binding domains"/>
    <property type="match status" value="1"/>
</dbReference>
<name>A0ABQ6F076_9VIBR</name>
<evidence type="ECO:0000313" key="1">
    <source>
        <dbReference type="EMBL" id="GLT18892.1"/>
    </source>
</evidence>
<organism evidence="1 2">
    <name type="scientific">Vibrio zhanjiangensis</name>
    <dbReference type="NCBI Taxonomy" id="1046128"/>
    <lineage>
        <taxon>Bacteria</taxon>
        <taxon>Pseudomonadati</taxon>
        <taxon>Pseudomonadota</taxon>
        <taxon>Gammaproteobacteria</taxon>
        <taxon>Vibrionales</taxon>
        <taxon>Vibrionaceae</taxon>
        <taxon>Vibrio</taxon>
    </lineage>
</organism>
<gene>
    <name evidence="1" type="ORF">GCM10007938_26740</name>
</gene>
<dbReference type="Proteomes" id="UP001157138">
    <property type="component" value="Unassembled WGS sequence"/>
</dbReference>
<keyword evidence="2" id="KW-1185">Reference proteome</keyword>
<dbReference type="InterPro" id="IPR010982">
    <property type="entry name" value="Lambda_DNA-bd_dom_sf"/>
</dbReference>
<proteinExistence type="predicted"/>
<reference evidence="2" key="1">
    <citation type="journal article" date="2019" name="Int. J. Syst. Evol. Microbiol.">
        <title>The Global Catalogue of Microorganisms (GCM) 10K type strain sequencing project: providing services to taxonomists for standard genome sequencing and annotation.</title>
        <authorList>
            <consortium name="The Broad Institute Genomics Platform"/>
            <consortium name="The Broad Institute Genome Sequencing Center for Infectious Disease"/>
            <person name="Wu L."/>
            <person name="Ma J."/>
        </authorList>
    </citation>
    <scope>NUCLEOTIDE SEQUENCE [LARGE SCALE GENOMIC DNA]</scope>
    <source>
        <strain evidence="2">NBRC 108723</strain>
    </source>
</reference>
<evidence type="ECO:0000313" key="2">
    <source>
        <dbReference type="Proteomes" id="UP001157138"/>
    </source>
</evidence>
<accession>A0ABQ6F076</accession>
<dbReference type="EMBL" id="BSPW01000059">
    <property type="protein sequence ID" value="GLT18892.1"/>
    <property type="molecule type" value="Genomic_DNA"/>
</dbReference>